<gene>
    <name evidence="1" type="ORF">CPB84DRAFT_816103</name>
</gene>
<sequence>MQCLSIDQSLVEVLVGEERTALPSEVLRPEAEEWRHVILGLPKLRKETFPITAVYGRKIQKRHLSVINQSMNTFL</sequence>
<name>A0A9P5TNI5_GYMJU</name>
<evidence type="ECO:0000313" key="2">
    <source>
        <dbReference type="Proteomes" id="UP000724874"/>
    </source>
</evidence>
<keyword evidence="2" id="KW-1185">Reference proteome</keyword>
<dbReference type="EMBL" id="JADNYJ010000033">
    <property type="protein sequence ID" value="KAF8902871.1"/>
    <property type="molecule type" value="Genomic_DNA"/>
</dbReference>
<accession>A0A9P5TNI5</accession>
<evidence type="ECO:0000313" key="1">
    <source>
        <dbReference type="EMBL" id="KAF8902871.1"/>
    </source>
</evidence>
<dbReference type="Proteomes" id="UP000724874">
    <property type="component" value="Unassembled WGS sequence"/>
</dbReference>
<dbReference type="AlphaFoldDB" id="A0A9P5TNI5"/>
<protein>
    <submittedName>
        <fullName evidence="1">Uncharacterized protein</fullName>
    </submittedName>
</protein>
<reference evidence="1" key="1">
    <citation type="submission" date="2020-11" db="EMBL/GenBank/DDBJ databases">
        <authorList>
            <consortium name="DOE Joint Genome Institute"/>
            <person name="Ahrendt S."/>
            <person name="Riley R."/>
            <person name="Andreopoulos W."/>
            <person name="LaButti K."/>
            <person name="Pangilinan J."/>
            <person name="Ruiz-duenas F.J."/>
            <person name="Barrasa J.M."/>
            <person name="Sanchez-Garcia M."/>
            <person name="Camarero S."/>
            <person name="Miyauchi S."/>
            <person name="Serrano A."/>
            <person name="Linde D."/>
            <person name="Babiker R."/>
            <person name="Drula E."/>
            <person name="Ayuso-Fernandez I."/>
            <person name="Pacheco R."/>
            <person name="Padilla G."/>
            <person name="Ferreira P."/>
            <person name="Barriuso J."/>
            <person name="Kellner H."/>
            <person name="Castanera R."/>
            <person name="Alfaro M."/>
            <person name="Ramirez L."/>
            <person name="Pisabarro A.G."/>
            <person name="Kuo A."/>
            <person name="Tritt A."/>
            <person name="Lipzen A."/>
            <person name="He G."/>
            <person name="Yan M."/>
            <person name="Ng V."/>
            <person name="Cullen D."/>
            <person name="Martin F."/>
            <person name="Rosso M.-N."/>
            <person name="Henrissat B."/>
            <person name="Hibbett D."/>
            <person name="Martinez A.T."/>
            <person name="Grigoriev I.V."/>
        </authorList>
    </citation>
    <scope>NUCLEOTIDE SEQUENCE</scope>
    <source>
        <strain evidence="1">AH 44721</strain>
    </source>
</reference>
<proteinExistence type="predicted"/>
<comment type="caution">
    <text evidence="1">The sequence shown here is derived from an EMBL/GenBank/DDBJ whole genome shotgun (WGS) entry which is preliminary data.</text>
</comment>
<organism evidence="1 2">
    <name type="scientific">Gymnopilus junonius</name>
    <name type="common">Spectacular rustgill mushroom</name>
    <name type="synonym">Gymnopilus spectabilis subsp. junonius</name>
    <dbReference type="NCBI Taxonomy" id="109634"/>
    <lineage>
        <taxon>Eukaryota</taxon>
        <taxon>Fungi</taxon>
        <taxon>Dikarya</taxon>
        <taxon>Basidiomycota</taxon>
        <taxon>Agaricomycotina</taxon>
        <taxon>Agaricomycetes</taxon>
        <taxon>Agaricomycetidae</taxon>
        <taxon>Agaricales</taxon>
        <taxon>Agaricineae</taxon>
        <taxon>Hymenogastraceae</taxon>
        <taxon>Gymnopilus</taxon>
    </lineage>
</organism>